<dbReference type="AlphaFoldDB" id="A0A5J6QNW9"/>
<sequence>MPFKIEFSEHFTDKFDCLTELEQSLIEDFVFHFRDFGLKNFIGKVARTDNVPAIDPDRIHKIWWANKQLLWHAHVGYPCWIASRNPYGTYQTSDFLVHFQKFSDTYIALVDYGSHNPFKIPERKMLFRQR</sequence>
<proteinExistence type="predicted"/>
<protein>
    <submittedName>
        <fullName evidence="1">Uncharacterized protein</fullName>
    </submittedName>
</protein>
<accession>A0A5J6QNW9</accession>
<keyword evidence="2" id="KW-1185">Reference proteome</keyword>
<name>A0A5J6QNW9_9GAMM</name>
<gene>
    <name evidence="1" type="ORF">FXN65_10670</name>
</gene>
<dbReference type="RefSeq" id="WP_151133171.1">
    <property type="nucleotide sequence ID" value="NZ_CP043311.1"/>
</dbReference>
<dbReference type="KEGG" id="plal:FXN65_10670"/>
<reference evidence="1 2" key="1">
    <citation type="submission" date="2019-08" db="EMBL/GenBank/DDBJ databases">
        <title>Whole-genome Sequencing of e-waste polymer degrading bacterium Pseudomonas sp. strain PE08.</title>
        <authorList>
            <person name="Kirdat K."/>
            <person name="Debbarma P."/>
            <person name="Narawade N."/>
            <person name="Suyal D."/>
            <person name="Thorat V."/>
            <person name="Shouche Y."/>
            <person name="Goel R."/>
            <person name="Yadav A."/>
        </authorList>
    </citation>
    <scope>NUCLEOTIDE SEQUENCE [LARGE SCALE GENOMIC DNA]</scope>
    <source>
        <strain evidence="1 2">PE08</strain>
    </source>
</reference>
<organism evidence="1 2">
    <name type="scientific">Metapseudomonas lalkuanensis</name>
    <dbReference type="NCBI Taxonomy" id="2604832"/>
    <lineage>
        <taxon>Bacteria</taxon>
        <taxon>Pseudomonadati</taxon>
        <taxon>Pseudomonadota</taxon>
        <taxon>Gammaproteobacteria</taxon>
        <taxon>Pseudomonadales</taxon>
        <taxon>Pseudomonadaceae</taxon>
        <taxon>Metapseudomonas</taxon>
    </lineage>
</organism>
<evidence type="ECO:0000313" key="1">
    <source>
        <dbReference type="EMBL" id="QEY62516.1"/>
    </source>
</evidence>
<evidence type="ECO:0000313" key="2">
    <source>
        <dbReference type="Proteomes" id="UP000327179"/>
    </source>
</evidence>
<dbReference type="Proteomes" id="UP000327179">
    <property type="component" value="Chromosome"/>
</dbReference>
<dbReference type="EMBL" id="CP043311">
    <property type="protein sequence ID" value="QEY62516.1"/>
    <property type="molecule type" value="Genomic_DNA"/>
</dbReference>